<dbReference type="CDD" id="cd00077">
    <property type="entry name" value="HDc"/>
    <property type="match status" value="1"/>
</dbReference>
<gene>
    <name evidence="2" type="ORF">CRN52_13480</name>
</gene>
<dbReference type="PANTHER" id="PTHR45228">
    <property type="entry name" value="CYCLIC DI-GMP PHOSPHODIESTERASE TM_0186-RELATED"/>
    <property type="match status" value="1"/>
</dbReference>
<evidence type="ECO:0000259" key="1">
    <source>
        <dbReference type="PROSITE" id="PS51832"/>
    </source>
</evidence>
<dbReference type="Proteomes" id="UP000237466">
    <property type="component" value="Unassembled WGS sequence"/>
</dbReference>
<protein>
    <recommendedName>
        <fullName evidence="1">HD-GYP domain-containing protein</fullName>
    </recommendedName>
</protein>
<dbReference type="Pfam" id="PF13487">
    <property type="entry name" value="HD_5"/>
    <property type="match status" value="1"/>
</dbReference>
<sequence length="248" mass="28151">MALFRLYTITTTFQEIFMELFGIDISRNTEENVEMLENAIIDLLIGIVSLSENNGLDAVRQHNLRCEKIALAILRNIDHSELNDADAMYLNSSPKMHYYLSKACAMHDLGKTTVSPILLNRQGGLTDAEFNLIKEHTMSPERVFEATQGRTVFFFKLLEQCMRSHHERYNGKGYPDGLKAGEIPFVARLMSIIDTVDNIVHRSAYADEQPYEKALQVVLSMRGEAFDPVLVDALLDAKEEISDILITY</sequence>
<dbReference type="GO" id="GO:0008081">
    <property type="term" value="F:phosphoric diester hydrolase activity"/>
    <property type="evidence" value="ECO:0007669"/>
    <property type="project" value="UniProtKB-ARBA"/>
</dbReference>
<dbReference type="InterPro" id="IPR037522">
    <property type="entry name" value="HD_GYP_dom"/>
</dbReference>
<proteinExistence type="predicted"/>
<dbReference type="PANTHER" id="PTHR45228:SF5">
    <property type="entry name" value="CYCLIC DI-GMP PHOSPHODIESTERASE VC_1348-RELATED"/>
    <property type="match status" value="1"/>
</dbReference>
<dbReference type="AlphaFoldDB" id="A0A2S3R1V4"/>
<reference evidence="2 3" key="1">
    <citation type="journal article" date="2018" name="Front. Microbiol.">
        <title>Phylogeny of Vibrio vulnificus from the Analysis of the Core-Genome: Implications for Intra-Species Taxonomy.</title>
        <authorList>
            <person name="Roig F.J."/>
            <person name="Gonzalez-Candelas F."/>
            <person name="Sanjuan E."/>
            <person name="Fouz B."/>
            <person name="Feil E.J."/>
            <person name="Llorens C."/>
            <person name="Baker-Austin C."/>
            <person name="Oliver J.D."/>
            <person name="Danin-Poleg Y."/>
            <person name="Gibas C.J."/>
            <person name="Kashi Y."/>
            <person name="Gulig P.A."/>
            <person name="Morrison S.S."/>
            <person name="Amaro C."/>
        </authorList>
    </citation>
    <scope>NUCLEOTIDE SEQUENCE [LARGE SCALE GENOMIC DNA]</scope>
    <source>
        <strain evidence="2 3">CECT4608</strain>
    </source>
</reference>
<name>A0A2S3R1V4_VIBVL</name>
<evidence type="ECO:0000313" key="3">
    <source>
        <dbReference type="Proteomes" id="UP000237466"/>
    </source>
</evidence>
<dbReference type="Gene3D" id="1.10.3210.10">
    <property type="entry name" value="Hypothetical protein af1432"/>
    <property type="match status" value="1"/>
</dbReference>
<dbReference type="PROSITE" id="PS51832">
    <property type="entry name" value="HD_GYP"/>
    <property type="match status" value="1"/>
</dbReference>
<feature type="domain" description="HD-GYP" evidence="1">
    <location>
        <begin position="33"/>
        <end position="248"/>
    </location>
</feature>
<organism evidence="2 3">
    <name type="scientific">Vibrio vulnificus</name>
    <dbReference type="NCBI Taxonomy" id="672"/>
    <lineage>
        <taxon>Bacteria</taxon>
        <taxon>Pseudomonadati</taxon>
        <taxon>Pseudomonadota</taxon>
        <taxon>Gammaproteobacteria</taxon>
        <taxon>Vibrionales</taxon>
        <taxon>Vibrionaceae</taxon>
        <taxon>Vibrio</taxon>
    </lineage>
</organism>
<dbReference type="InterPro" id="IPR003607">
    <property type="entry name" value="HD/PDEase_dom"/>
</dbReference>
<evidence type="ECO:0000313" key="2">
    <source>
        <dbReference type="EMBL" id="POB47084.1"/>
    </source>
</evidence>
<dbReference type="SUPFAM" id="SSF109604">
    <property type="entry name" value="HD-domain/PDEase-like"/>
    <property type="match status" value="1"/>
</dbReference>
<accession>A0A2S3R1V4</accession>
<comment type="caution">
    <text evidence="2">The sequence shown here is derived from an EMBL/GenBank/DDBJ whole genome shotgun (WGS) entry which is preliminary data.</text>
</comment>
<dbReference type="EMBL" id="PDGH01000101">
    <property type="protein sequence ID" value="POB47084.1"/>
    <property type="molecule type" value="Genomic_DNA"/>
</dbReference>
<dbReference type="InterPro" id="IPR052020">
    <property type="entry name" value="Cyclic_di-GMP/3'3'-cGAMP_PDE"/>
</dbReference>